<sequence length="1081" mass="122004">MSEFSTGIISSNGSGSGSNQGNGEDATSKNLSASKQDMLQPFWRSQYSFCSVLINHATLFDWIAWPSTLAGDVSVAAWCLMPSMTSAYAIPRSVLIDPSSKALDEQKEWPAYVVLTSIFVILLLLPVCLSWGLAYQAAIYFTAFMFDSDPTKKNPWNVYNPRLDLLLVCLKTILILVSVVASSTAVIMRAIIGTAVPLVMLVLHNIFYPHYNLYLTQMVGAAGIGIAAWSTNTGANVPSGLIIMGLLFVAGIPIGYFATEFPNNAYVMSSFVQYLQKVMKNTKSALRVANKIDILRTYPDTQFQIYMILETQQKDKELQFLDVSTTMDISTLNEYSRIILDTKLNHFLSLHYTRLLWKVVIDKKYSTSRLESIAEQLQLSINKAEDGYNKLIERSRVLRYYSYFCLWTLNDDLKANRLLLEADNRERIKDAMTARGNGKKDRTAFTDAAVAKPSSGAKLGSEEKRAKEYKLLRTKLLKRNSGDIRTLLLATTVIGIIATTVLITAHTIAINQKIDYVTSREINDVYTPLVWRRIRSLESAYLNNDLTTFVTLQSSLYSIAVTMKKSVDSNFANKDSSIGIPGIGSPFQDAWVNLTIAFYPEFNGSVQFQASLYDVGRVLANSAMALSGLDFWQFNPALLQSNNDFCVFADNWYWLDKTAWLFQNYVASFSYATTLIYGLLAVHIGIFAIFIVILDVVLVHRFRKKQSEMLEAFRCLPMSVKNEKLTALEEAQQDDILDFEQTFANTSAASDSRLRKRSFRNEYIAYTVATIALALTFSIMSAKNISELSNNMALLDQIMHIRLQTTRAVNLVQELSWADWTTWGSKDNLLTEIAETTAEVREAYEHVVFGDPKRNPPTGPAYTYLDAADFSLGNMWCLAKDEAACRSRRFDVSIGYTQDLVGHGVIHLQDSIMPIINVFNKAASNGTYVSDPASAALLDKVLEPDLLDGWAQEYQLLLEHTRDYVQHATEIDDWLLFAEILTIFVGQFIVFTRMINYFQFLDRCNVELLVRLPREVRRLPDFTRFITEQVSGARRSQFGTFVATIRMYLGIHHRSAHPEDHDDILKQLRRKSIASKSIQKN</sequence>
<dbReference type="InterPro" id="IPR057352">
    <property type="entry name" value="TPR_TmcB/C"/>
</dbReference>
<evidence type="ECO:0000256" key="1">
    <source>
        <dbReference type="SAM" id="MobiDB-lite"/>
    </source>
</evidence>
<accession>A0ABR4MY80</accession>
<gene>
    <name evidence="4" type="ORF">HK105_208308</name>
</gene>
<reference evidence="4 5" key="1">
    <citation type="submission" date="2023-09" db="EMBL/GenBank/DDBJ databases">
        <title>Pangenome analysis of Batrachochytrium dendrobatidis and related Chytrids.</title>
        <authorList>
            <person name="Yacoub M.N."/>
            <person name="Stajich J.E."/>
            <person name="James T.Y."/>
        </authorList>
    </citation>
    <scope>NUCLEOTIDE SEQUENCE [LARGE SCALE GENOMIC DNA]</scope>
    <source>
        <strain evidence="4 5">JEL0888</strain>
    </source>
</reference>
<feature type="transmembrane region" description="Helical" evidence="2">
    <location>
        <begin position="187"/>
        <end position="206"/>
    </location>
</feature>
<feature type="region of interest" description="Disordered" evidence="1">
    <location>
        <begin position="1"/>
        <end position="29"/>
    </location>
</feature>
<dbReference type="Pfam" id="PF25474">
    <property type="entry name" value="TPR_TmcB"/>
    <property type="match status" value="1"/>
</dbReference>
<dbReference type="InterPro" id="IPR052994">
    <property type="entry name" value="Tiny_macrocysts_regulators"/>
</dbReference>
<feature type="transmembrane region" description="Helical" evidence="2">
    <location>
        <begin position="109"/>
        <end position="142"/>
    </location>
</feature>
<evidence type="ECO:0000256" key="2">
    <source>
        <dbReference type="SAM" id="Phobius"/>
    </source>
</evidence>
<dbReference type="EMBL" id="JADGIZ020000073">
    <property type="protein sequence ID" value="KAL2912240.1"/>
    <property type="molecule type" value="Genomic_DNA"/>
</dbReference>
<evidence type="ECO:0000313" key="5">
    <source>
        <dbReference type="Proteomes" id="UP001527925"/>
    </source>
</evidence>
<feature type="transmembrane region" description="Helical" evidence="2">
    <location>
        <begin position="763"/>
        <end position="782"/>
    </location>
</feature>
<evidence type="ECO:0000259" key="3">
    <source>
        <dbReference type="Pfam" id="PF25474"/>
    </source>
</evidence>
<feature type="domain" description="TmcB/TmcC TPR repeats" evidence="3">
    <location>
        <begin position="324"/>
        <end position="426"/>
    </location>
</feature>
<comment type="caution">
    <text evidence="4">The sequence shown here is derived from an EMBL/GenBank/DDBJ whole genome shotgun (WGS) entry which is preliminary data.</text>
</comment>
<keyword evidence="2" id="KW-0812">Transmembrane</keyword>
<dbReference type="Proteomes" id="UP001527925">
    <property type="component" value="Unassembled WGS sequence"/>
</dbReference>
<name>A0ABR4MY80_9FUNG</name>
<proteinExistence type="predicted"/>
<dbReference type="PANTHER" id="PTHR31600:SF2">
    <property type="entry name" value="GAMETE ENRICHED GENE 10 PROTEIN-RELATED"/>
    <property type="match status" value="1"/>
</dbReference>
<evidence type="ECO:0000313" key="4">
    <source>
        <dbReference type="EMBL" id="KAL2912240.1"/>
    </source>
</evidence>
<feature type="transmembrane region" description="Helical" evidence="2">
    <location>
        <begin position="675"/>
        <end position="699"/>
    </location>
</feature>
<feature type="transmembrane region" description="Helical" evidence="2">
    <location>
        <begin position="163"/>
        <end position="181"/>
    </location>
</feature>
<keyword evidence="2" id="KW-0472">Membrane</keyword>
<dbReference type="PANTHER" id="PTHR31600">
    <property type="entry name" value="TINY MACROCYSTS PROTEIN B-RELATED"/>
    <property type="match status" value="1"/>
</dbReference>
<keyword evidence="2" id="KW-1133">Transmembrane helix</keyword>
<feature type="transmembrane region" description="Helical" evidence="2">
    <location>
        <begin position="237"/>
        <end position="258"/>
    </location>
</feature>
<organism evidence="4 5">
    <name type="scientific">Polyrhizophydium stewartii</name>
    <dbReference type="NCBI Taxonomy" id="2732419"/>
    <lineage>
        <taxon>Eukaryota</taxon>
        <taxon>Fungi</taxon>
        <taxon>Fungi incertae sedis</taxon>
        <taxon>Chytridiomycota</taxon>
        <taxon>Chytridiomycota incertae sedis</taxon>
        <taxon>Chytridiomycetes</taxon>
        <taxon>Rhizophydiales</taxon>
        <taxon>Rhizophydiales incertae sedis</taxon>
        <taxon>Polyrhizophydium</taxon>
    </lineage>
</organism>
<protein>
    <recommendedName>
        <fullName evidence="3">TmcB/TmcC TPR repeats domain-containing protein</fullName>
    </recommendedName>
</protein>
<feature type="compositionally biased region" description="Low complexity" evidence="1">
    <location>
        <begin position="1"/>
        <end position="13"/>
    </location>
</feature>
<keyword evidence="5" id="KW-1185">Reference proteome</keyword>
<feature type="transmembrane region" description="Helical" evidence="2">
    <location>
        <begin position="487"/>
        <end position="510"/>
    </location>
</feature>